<evidence type="ECO:0000313" key="5">
    <source>
        <dbReference type="Proteomes" id="UP001224775"/>
    </source>
</evidence>
<gene>
    <name evidence="4" type="ORF">QTG54_009308</name>
</gene>
<dbReference type="InterPro" id="IPR052420">
    <property type="entry name" value="Espin/Espin-like"/>
</dbReference>
<feature type="coiled-coil region" evidence="3">
    <location>
        <begin position="210"/>
        <end position="344"/>
    </location>
</feature>
<dbReference type="EMBL" id="JATAAI010000016">
    <property type="protein sequence ID" value="KAK1740358.1"/>
    <property type="molecule type" value="Genomic_DNA"/>
</dbReference>
<dbReference type="PANTHER" id="PTHR24153">
    <property type="entry name" value="ESPIN"/>
    <property type="match status" value="1"/>
</dbReference>
<comment type="caution">
    <text evidence="4">The sequence shown here is derived from an EMBL/GenBank/DDBJ whole genome shotgun (WGS) entry which is preliminary data.</text>
</comment>
<dbReference type="PANTHER" id="PTHR24153:SF8">
    <property type="entry name" value="FORKED, ISOFORM F"/>
    <property type="match status" value="1"/>
</dbReference>
<keyword evidence="5" id="KW-1185">Reference proteome</keyword>
<evidence type="ECO:0000256" key="2">
    <source>
        <dbReference type="ARBA" id="ARBA00023043"/>
    </source>
</evidence>
<dbReference type="GO" id="GO:0005737">
    <property type="term" value="C:cytoplasm"/>
    <property type="evidence" value="ECO:0007669"/>
    <property type="project" value="TreeGrafter"/>
</dbReference>
<name>A0AAD8Y703_9STRA</name>
<dbReference type="InterPro" id="IPR036770">
    <property type="entry name" value="Ankyrin_rpt-contain_sf"/>
</dbReference>
<dbReference type="Gene3D" id="1.25.40.20">
    <property type="entry name" value="Ankyrin repeat-containing domain"/>
    <property type="match status" value="1"/>
</dbReference>
<organism evidence="4 5">
    <name type="scientific">Skeletonema marinoi</name>
    <dbReference type="NCBI Taxonomy" id="267567"/>
    <lineage>
        <taxon>Eukaryota</taxon>
        <taxon>Sar</taxon>
        <taxon>Stramenopiles</taxon>
        <taxon>Ochrophyta</taxon>
        <taxon>Bacillariophyta</taxon>
        <taxon>Coscinodiscophyceae</taxon>
        <taxon>Thalassiosirophycidae</taxon>
        <taxon>Thalassiosirales</taxon>
        <taxon>Skeletonemataceae</taxon>
        <taxon>Skeletonema</taxon>
        <taxon>Skeletonema marinoi-dohrnii complex</taxon>
    </lineage>
</organism>
<evidence type="ECO:0000313" key="4">
    <source>
        <dbReference type="EMBL" id="KAK1740358.1"/>
    </source>
</evidence>
<keyword evidence="2" id="KW-0040">ANK repeat</keyword>
<evidence type="ECO:0000256" key="3">
    <source>
        <dbReference type="SAM" id="Coils"/>
    </source>
</evidence>
<keyword evidence="3" id="KW-0175">Coiled coil</keyword>
<dbReference type="Proteomes" id="UP001224775">
    <property type="component" value="Unassembled WGS sequence"/>
</dbReference>
<evidence type="ECO:0000256" key="1">
    <source>
        <dbReference type="ARBA" id="ARBA00022737"/>
    </source>
</evidence>
<sequence>MSDTPLATTQLFKAINACKWQTVGQQIQSDPSLAKIESDGLLPLHAVCNAPLRAPLKLIKMLLTAHPAAAQLKCGKEDRLPIHILLATTATPYIPYTPPSEDVVSALIELYPGAARVPDVSNQLPIHLACNITGVSEKVLTFILSTYPEGAYVRDFHGKYPLDYATTNKDIPTRKLALAALDRGTLYASISKMTSLRLSKENESKTRSMEEVYEKKLNKMESHAKEERAKLVAQLDSMTKQLKEEKESNQALCEEKEKMVIEKDQAVARAIQFERARYAKLEEQLRSDLADVQLKNMDLLEQLESTQGDLDASKETEEKYIGEIDALKQQLSETNNKLDGTKDEFYMTQEELETVQVELVAATNVIKQKSARITHLEQSLDSTKSSVLHLIQEHERAQANMEKQKEYLGIFINQQINAEKEAKTSLLKMSLLVDAIDVSQRVEGNLEKVVAEEGAMIDASTMTVKEALEEKTELAEESQ</sequence>
<dbReference type="GO" id="GO:0051017">
    <property type="term" value="P:actin filament bundle assembly"/>
    <property type="evidence" value="ECO:0007669"/>
    <property type="project" value="TreeGrafter"/>
</dbReference>
<accession>A0AAD8Y703</accession>
<dbReference type="GO" id="GO:0051015">
    <property type="term" value="F:actin filament binding"/>
    <property type="evidence" value="ECO:0007669"/>
    <property type="project" value="TreeGrafter"/>
</dbReference>
<dbReference type="AlphaFoldDB" id="A0AAD8Y703"/>
<reference evidence="4" key="1">
    <citation type="submission" date="2023-06" db="EMBL/GenBank/DDBJ databases">
        <title>Survivors Of The Sea: Transcriptome response of Skeletonema marinoi to long-term dormancy.</title>
        <authorList>
            <person name="Pinder M.I.M."/>
            <person name="Kourtchenko O."/>
            <person name="Robertson E.K."/>
            <person name="Larsson T."/>
            <person name="Maumus F."/>
            <person name="Osuna-Cruz C.M."/>
            <person name="Vancaester E."/>
            <person name="Stenow R."/>
            <person name="Vandepoele K."/>
            <person name="Ploug H."/>
            <person name="Bruchert V."/>
            <person name="Godhe A."/>
            <person name="Topel M."/>
        </authorList>
    </citation>
    <scope>NUCLEOTIDE SEQUENCE</scope>
    <source>
        <strain evidence="4">R05AC</strain>
    </source>
</reference>
<protein>
    <submittedName>
        <fullName evidence="4">Uncharacterized protein</fullName>
    </submittedName>
</protein>
<proteinExistence type="predicted"/>
<keyword evidence="1" id="KW-0677">Repeat</keyword>